<keyword evidence="2" id="KW-1133">Transmembrane helix</keyword>
<keyword evidence="2" id="KW-0472">Membrane</keyword>
<reference evidence="3 4" key="1">
    <citation type="submission" date="2020-08" db="EMBL/GenBank/DDBJ databases">
        <title>Genomic Encyclopedia of Type Strains, Phase IV (KMG-IV): sequencing the most valuable type-strain genomes for metagenomic binning, comparative biology and taxonomic classification.</title>
        <authorList>
            <person name="Goeker M."/>
        </authorList>
    </citation>
    <scope>NUCLEOTIDE SEQUENCE [LARGE SCALE GENOMIC DNA]</scope>
    <source>
        <strain evidence="3 4">DSM 26718</strain>
    </source>
</reference>
<feature type="region of interest" description="Disordered" evidence="1">
    <location>
        <begin position="44"/>
        <end position="152"/>
    </location>
</feature>
<feature type="region of interest" description="Disordered" evidence="1">
    <location>
        <begin position="245"/>
        <end position="264"/>
    </location>
</feature>
<accession>A0A7W9WAS5</accession>
<protein>
    <recommendedName>
        <fullName evidence="5">SHOCT domain-containing protein</fullName>
    </recommendedName>
</protein>
<dbReference type="RefSeq" id="WP_183402152.1">
    <property type="nucleotide sequence ID" value="NZ_JACHGG010000001.1"/>
</dbReference>
<evidence type="ECO:0000313" key="3">
    <source>
        <dbReference type="EMBL" id="MBB6057606.1"/>
    </source>
</evidence>
<feature type="compositionally biased region" description="Pro residues" evidence="1">
    <location>
        <begin position="47"/>
        <end position="72"/>
    </location>
</feature>
<keyword evidence="2" id="KW-0812">Transmembrane</keyword>
<evidence type="ECO:0008006" key="5">
    <source>
        <dbReference type="Google" id="ProtNLM"/>
    </source>
</evidence>
<evidence type="ECO:0000256" key="2">
    <source>
        <dbReference type="SAM" id="Phobius"/>
    </source>
</evidence>
<gene>
    <name evidence="3" type="ORF">HNQ93_000436</name>
</gene>
<evidence type="ECO:0000256" key="1">
    <source>
        <dbReference type="SAM" id="MobiDB-lite"/>
    </source>
</evidence>
<evidence type="ECO:0000313" key="4">
    <source>
        <dbReference type="Proteomes" id="UP000532746"/>
    </source>
</evidence>
<name>A0A7W9WAS5_9BACT</name>
<dbReference type="Proteomes" id="UP000532746">
    <property type="component" value="Unassembled WGS sequence"/>
</dbReference>
<organism evidence="3 4">
    <name type="scientific">Hymenobacter luteus</name>
    <dbReference type="NCBI Taxonomy" id="1411122"/>
    <lineage>
        <taxon>Bacteria</taxon>
        <taxon>Pseudomonadati</taxon>
        <taxon>Bacteroidota</taxon>
        <taxon>Cytophagia</taxon>
        <taxon>Cytophagales</taxon>
        <taxon>Hymenobacteraceae</taxon>
        <taxon>Hymenobacter</taxon>
    </lineage>
</organism>
<comment type="caution">
    <text evidence="3">The sequence shown here is derived from an EMBL/GenBank/DDBJ whole genome shotgun (WGS) entry which is preliminary data.</text>
</comment>
<proteinExistence type="predicted"/>
<dbReference type="EMBL" id="JACHGG010000001">
    <property type="protein sequence ID" value="MBB6057606.1"/>
    <property type="molecule type" value="Genomic_DNA"/>
</dbReference>
<feature type="transmembrane region" description="Helical" evidence="2">
    <location>
        <begin position="167"/>
        <end position="188"/>
    </location>
</feature>
<dbReference type="AlphaFoldDB" id="A0A7W9WAS5"/>
<sequence length="399" mass="42351">MEKDPSPLDTLRQLNEWLEKGLITPQEFDTLKKKLLFADAAPAPAAVEPPAPPVAPTPVAPTPVPPAAPTPPASAHFPTPPATTSGPIEDPLLPPVTSRPLHTPYVAEPPAPPVATPGLTHPLEAGRPGSSPSREDAFVPSNQPVGEEPLEEVVEDEPYVAPPKSPLGTILIVGGIVALLALVAYLMWGNQSSERLTSTTLTAADSVAATPEVGPQSEQIELPPAAAPETVRVAPAVPPVVVPTDTASPATTAPAEEAAPAAPAVDESTAQARIESVLQSYYSDLQAAPFSAASYFAPRVERFYLQQNTTPAAITAELEKSHFPEFLEGQTTIEPGSLKVSPPVADGSRVVTFIEKSTALRQSLQKRQQTTAQVRVRFDKNFKMVYLRQERLLENTFSE</sequence>
<keyword evidence="4" id="KW-1185">Reference proteome</keyword>